<reference evidence="3" key="1">
    <citation type="submission" date="2022-11" db="UniProtKB">
        <authorList>
            <consortium name="WormBaseParasite"/>
        </authorList>
    </citation>
    <scope>IDENTIFICATION</scope>
</reference>
<keyword evidence="2" id="KW-1185">Reference proteome</keyword>
<feature type="chain" id="PRO_5036834149" evidence="1">
    <location>
        <begin position="25"/>
        <end position="305"/>
    </location>
</feature>
<dbReference type="AlphaFoldDB" id="A0A914I209"/>
<organism evidence="2 3">
    <name type="scientific">Globodera rostochiensis</name>
    <name type="common">Golden nematode worm</name>
    <name type="synonym">Heterodera rostochiensis</name>
    <dbReference type="NCBI Taxonomy" id="31243"/>
    <lineage>
        <taxon>Eukaryota</taxon>
        <taxon>Metazoa</taxon>
        <taxon>Ecdysozoa</taxon>
        <taxon>Nematoda</taxon>
        <taxon>Chromadorea</taxon>
        <taxon>Rhabditida</taxon>
        <taxon>Tylenchina</taxon>
        <taxon>Tylenchomorpha</taxon>
        <taxon>Tylenchoidea</taxon>
        <taxon>Heteroderidae</taxon>
        <taxon>Heteroderinae</taxon>
        <taxon>Globodera</taxon>
    </lineage>
</organism>
<evidence type="ECO:0000313" key="3">
    <source>
        <dbReference type="WBParaSite" id="Gr19_v10_g6584.t1"/>
    </source>
</evidence>
<accession>A0A914I209</accession>
<name>A0A914I209_GLORO</name>
<dbReference type="WBParaSite" id="Gr19_v10_g6584.t1">
    <property type="protein sequence ID" value="Gr19_v10_g6584.t1"/>
    <property type="gene ID" value="Gr19_v10_g6584"/>
</dbReference>
<sequence length="305" mass="35184">MKHLFPKDWLPILLLIAYSASTYITVIEDGTPEAEDLAKALALSKRFFWRTMMEEWDCHKVTINPNEIGVKHAVELRQICERASSSSSSANIPNDQIKVEKPLFRVGKRERELQLSSAMEAIKAAYRVLFGWRPAEGFNTKISPKGKKLNQLKLEEEMENGQTLNYLKEYNKKASNLVNEANLTAYWDSVQELGLDMEMTCKKVIEMQTKHGANLARMIVDDCVWELKDIMQFSEYLYQFAVPNPKKMHLERFVGEMFFNYTGFIHYTMLKKYPDQFKHLKPLQNPCHEATLKVKIIAEGSSSSG</sequence>
<keyword evidence="1" id="KW-0732">Signal</keyword>
<evidence type="ECO:0000256" key="1">
    <source>
        <dbReference type="SAM" id="SignalP"/>
    </source>
</evidence>
<proteinExistence type="predicted"/>
<protein>
    <submittedName>
        <fullName evidence="3">Uncharacterized protein</fullName>
    </submittedName>
</protein>
<dbReference type="Proteomes" id="UP000887572">
    <property type="component" value="Unplaced"/>
</dbReference>
<feature type="signal peptide" evidence="1">
    <location>
        <begin position="1"/>
        <end position="24"/>
    </location>
</feature>
<evidence type="ECO:0000313" key="2">
    <source>
        <dbReference type="Proteomes" id="UP000887572"/>
    </source>
</evidence>